<organism evidence="2 3">
    <name type="scientific">Favolaschia claudopus</name>
    <dbReference type="NCBI Taxonomy" id="2862362"/>
    <lineage>
        <taxon>Eukaryota</taxon>
        <taxon>Fungi</taxon>
        <taxon>Dikarya</taxon>
        <taxon>Basidiomycota</taxon>
        <taxon>Agaricomycotina</taxon>
        <taxon>Agaricomycetes</taxon>
        <taxon>Agaricomycetidae</taxon>
        <taxon>Agaricales</taxon>
        <taxon>Marasmiineae</taxon>
        <taxon>Mycenaceae</taxon>
        <taxon>Favolaschia</taxon>
    </lineage>
</organism>
<dbReference type="EMBL" id="JAWWNJ010000205">
    <property type="protein sequence ID" value="KAK6971753.1"/>
    <property type="molecule type" value="Genomic_DNA"/>
</dbReference>
<feature type="region of interest" description="Disordered" evidence="1">
    <location>
        <begin position="55"/>
        <end position="113"/>
    </location>
</feature>
<reference evidence="2 3" key="1">
    <citation type="journal article" date="2024" name="J Genomics">
        <title>Draft genome sequencing and assembly of Favolaschia claudopus CIRM-BRFM 2984 isolated from oak limbs.</title>
        <authorList>
            <person name="Navarro D."/>
            <person name="Drula E."/>
            <person name="Chaduli D."/>
            <person name="Cazenave R."/>
            <person name="Ahrendt S."/>
            <person name="Wang J."/>
            <person name="Lipzen A."/>
            <person name="Daum C."/>
            <person name="Barry K."/>
            <person name="Grigoriev I.V."/>
            <person name="Favel A."/>
            <person name="Rosso M.N."/>
            <person name="Martin F."/>
        </authorList>
    </citation>
    <scope>NUCLEOTIDE SEQUENCE [LARGE SCALE GENOMIC DNA]</scope>
    <source>
        <strain evidence="2 3">CIRM-BRFM 2984</strain>
    </source>
</reference>
<evidence type="ECO:0000313" key="3">
    <source>
        <dbReference type="Proteomes" id="UP001362999"/>
    </source>
</evidence>
<dbReference type="Proteomes" id="UP001362999">
    <property type="component" value="Unassembled WGS sequence"/>
</dbReference>
<dbReference type="AlphaFoldDB" id="A0AAV9Z5Q0"/>
<proteinExistence type="predicted"/>
<feature type="compositionally biased region" description="Low complexity" evidence="1">
    <location>
        <begin position="101"/>
        <end position="111"/>
    </location>
</feature>
<comment type="caution">
    <text evidence="2">The sequence shown here is derived from an EMBL/GenBank/DDBJ whole genome shotgun (WGS) entry which is preliminary data.</text>
</comment>
<keyword evidence="3" id="KW-1185">Reference proteome</keyword>
<gene>
    <name evidence="2" type="ORF">R3P38DRAFT_3297843</name>
</gene>
<evidence type="ECO:0000313" key="2">
    <source>
        <dbReference type="EMBL" id="KAK6971753.1"/>
    </source>
</evidence>
<evidence type="ECO:0000256" key="1">
    <source>
        <dbReference type="SAM" id="MobiDB-lite"/>
    </source>
</evidence>
<accession>A0AAV9Z5Q0</accession>
<name>A0AAV9Z5Q0_9AGAR</name>
<sequence length="208" mass="23411">MKCEVFVDDGCQEFRVCVTLQVPPSSSSFNSRGFNFLVSTLLQVFYLCCDSRRSRVKVPPPSLDKPLFPDPSTTSTAYRNPADDSEASRTTPANPAFARFSSSSNSGSTLSRTRHQSKCLAMGIYRRTQLSVLVKSTDAARPWLKAWPQVLEAPAEHDDIHLHVSRLLRYDSHELHARTPLPPLQSFHSNRIHRKPIPIPCHCRGRLP</sequence>
<protein>
    <submittedName>
        <fullName evidence="2">Uncharacterized protein</fullName>
    </submittedName>
</protein>